<dbReference type="EMBL" id="HACG01049840">
    <property type="protein sequence ID" value="CEK96705.1"/>
    <property type="molecule type" value="Transcribed_RNA"/>
</dbReference>
<reference evidence="1" key="1">
    <citation type="submission" date="2014-12" db="EMBL/GenBank/DDBJ databases">
        <title>Insight into the proteome of Arion vulgaris.</title>
        <authorList>
            <person name="Aradska J."/>
            <person name="Bulat T."/>
            <person name="Smidak R."/>
            <person name="Sarate P."/>
            <person name="Gangsoo J."/>
            <person name="Sialana F."/>
            <person name="Bilban M."/>
            <person name="Lubec G."/>
        </authorList>
    </citation>
    <scope>NUCLEOTIDE SEQUENCE</scope>
    <source>
        <tissue evidence="1">Skin</tissue>
    </source>
</reference>
<evidence type="ECO:0000313" key="1">
    <source>
        <dbReference type="EMBL" id="CEK96705.1"/>
    </source>
</evidence>
<accession>A0A0B7BWY5</accession>
<name>A0A0B7BWY5_9EUPU</name>
<gene>
    <name evidence="1" type="primary">ORF213131</name>
</gene>
<protein>
    <submittedName>
        <fullName evidence="1">Uncharacterized protein</fullName>
    </submittedName>
</protein>
<proteinExistence type="predicted"/>
<sequence>MFPEKELVQENEMNRILKYVDKKSEHELFLKRKQIDLKEKAQYHWALLRESVSSAMKV</sequence>
<dbReference type="AlphaFoldDB" id="A0A0B7BWY5"/>
<organism evidence="1">
    <name type="scientific">Arion vulgaris</name>
    <dbReference type="NCBI Taxonomy" id="1028688"/>
    <lineage>
        <taxon>Eukaryota</taxon>
        <taxon>Metazoa</taxon>
        <taxon>Spiralia</taxon>
        <taxon>Lophotrochozoa</taxon>
        <taxon>Mollusca</taxon>
        <taxon>Gastropoda</taxon>
        <taxon>Heterobranchia</taxon>
        <taxon>Euthyneura</taxon>
        <taxon>Panpulmonata</taxon>
        <taxon>Eupulmonata</taxon>
        <taxon>Stylommatophora</taxon>
        <taxon>Helicina</taxon>
        <taxon>Arionoidea</taxon>
        <taxon>Arionidae</taxon>
        <taxon>Arion</taxon>
    </lineage>
</organism>